<evidence type="ECO:0000313" key="3">
    <source>
        <dbReference type="Ensembl" id="ENSPTXP00000013716.1"/>
    </source>
</evidence>
<dbReference type="Proteomes" id="UP000472273">
    <property type="component" value="Unplaced"/>
</dbReference>
<dbReference type="InterPro" id="IPR013783">
    <property type="entry name" value="Ig-like_fold"/>
</dbReference>
<dbReference type="Ensembl" id="ENSPTXT00000014146.1">
    <property type="protein sequence ID" value="ENSPTXP00000013716.1"/>
    <property type="gene ID" value="ENSPTXG00000009538.1"/>
</dbReference>
<evidence type="ECO:0000259" key="2">
    <source>
        <dbReference type="PROSITE" id="PS50835"/>
    </source>
</evidence>
<proteinExistence type="predicted"/>
<name>A0A670YYE5_PSETE</name>
<dbReference type="AlphaFoldDB" id="A0A670YYE5"/>
<dbReference type="InterPro" id="IPR003597">
    <property type="entry name" value="Ig_C1-set"/>
</dbReference>
<organism evidence="3 4">
    <name type="scientific">Pseudonaja textilis</name>
    <name type="common">Eastern brown snake</name>
    <dbReference type="NCBI Taxonomy" id="8673"/>
    <lineage>
        <taxon>Eukaryota</taxon>
        <taxon>Metazoa</taxon>
        <taxon>Chordata</taxon>
        <taxon>Craniata</taxon>
        <taxon>Vertebrata</taxon>
        <taxon>Euteleostomi</taxon>
        <taxon>Lepidosauria</taxon>
        <taxon>Squamata</taxon>
        <taxon>Bifurcata</taxon>
        <taxon>Unidentata</taxon>
        <taxon>Episquamata</taxon>
        <taxon>Toxicofera</taxon>
        <taxon>Serpentes</taxon>
        <taxon>Colubroidea</taxon>
        <taxon>Elapidae</taxon>
        <taxon>Hydrophiinae</taxon>
        <taxon>Pseudonaja</taxon>
    </lineage>
</organism>
<dbReference type="SMART" id="SM00407">
    <property type="entry name" value="IGc1"/>
    <property type="match status" value="1"/>
</dbReference>
<protein>
    <recommendedName>
        <fullName evidence="2">Ig-like domain-containing protein</fullName>
    </recommendedName>
</protein>
<dbReference type="InterPro" id="IPR050380">
    <property type="entry name" value="Immune_Resp_Modulators"/>
</dbReference>
<keyword evidence="4" id="KW-1185">Reference proteome</keyword>
<reference evidence="3" key="2">
    <citation type="submission" date="2025-09" db="UniProtKB">
        <authorList>
            <consortium name="Ensembl"/>
        </authorList>
    </citation>
    <scope>IDENTIFICATION</scope>
</reference>
<feature type="domain" description="Ig-like" evidence="2">
    <location>
        <begin position="120"/>
        <end position="213"/>
    </location>
</feature>
<dbReference type="Pfam" id="PF07654">
    <property type="entry name" value="C1-set"/>
    <property type="match status" value="1"/>
</dbReference>
<dbReference type="SUPFAM" id="SSF48726">
    <property type="entry name" value="Immunoglobulin"/>
    <property type="match status" value="2"/>
</dbReference>
<evidence type="ECO:0000313" key="4">
    <source>
        <dbReference type="Proteomes" id="UP000472273"/>
    </source>
</evidence>
<dbReference type="InterPro" id="IPR036179">
    <property type="entry name" value="Ig-like_dom_sf"/>
</dbReference>
<dbReference type="Gene3D" id="2.60.40.10">
    <property type="entry name" value="Immunoglobulins"/>
    <property type="match status" value="2"/>
</dbReference>
<keyword evidence="1" id="KW-0393">Immunoglobulin domain</keyword>
<dbReference type="PROSITE" id="PS50835">
    <property type="entry name" value="IG_LIKE"/>
    <property type="match status" value="1"/>
</dbReference>
<reference evidence="3" key="1">
    <citation type="submission" date="2025-08" db="UniProtKB">
        <authorList>
            <consortium name="Ensembl"/>
        </authorList>
    </citation>
    <scope>IDENTIFICATION</scope>
</reference>
<dbReference type="PANTHER" id="PTHR23411">
    <property type="entry name" value="TAPASIN"/>
    <property type="match status" value="1"/>
</dbReference>
<evidence type="ECO:0000256" key="1">
    <source>
        <dbReference type="ARBA" id="ARBA00023319"/>
    </source>
</evidence>
<sequence>MSNERLNQSMSATVLYLQIKDTNIIQMQSMMLEEGQDVRLVCIQDYGHRNMLWFRQHKQQQDLQLLYNFYNGNIVQKIQSFHPLWDILVMLFNTVSNTLLYFGQGTRLTVLERGHIITPPTVTIFSPSKRELEKKRKVTIVCLATDFYPDHVILTWSLNNKDIIEGIKTEEPKYENKKYSLISRLRITGNQWQNSENNFKCKVDFYNSSESISYENCPYTVLVSILKYILLNKSTNISKHFHDQFLDKCDSLR</sequence>
<accession>A0A670YYE5</accession>
<dbReference type="GeneTree" id="ENSGT00940000164625"/>
<dbReference type="InterPro" id="IPR007110">
    <property type="entry name" value="Ig-like_dom"/>
</dbReference>